<sequence>MAKVKVIVAKNRGGATVTAVMDFIPKFTKFIDNNNGIYECC</sequence>
<evidence type="ECO:0000313" key="2">
    <source>
        <dbReference type="EMBL" id="MBB6213696.1"/>
    </source>
</evidence>
<comment type="caution">
    <text evidence="2">The sequence shown here is derived from an EMBL/GenBank/DDBJ whole genome shotgun (WGS) entry which is preliminary data.</text>
</comment>
<dbReference type="EMBL" id="JACHFB010000006">
    <property type="protein sequence ID" value="MBB6213667.1"/>
    <property type="molecule type" value="Genomic_DNA"/>
</dbReference>
<keyword evidence="2" id="KW-0378">Hydrolase</keyword>
<dbReference type="EMBL" id="JACHFB010000006">
    <property type="protein sequence ID" value="MBB6213696.1"/>
    <property type="molecule type" value="Genomic_DNA"/>
</dbReference>
<dbReference type="GO" id="GO:0004386">
    <property type="term" value="F:helicase activity"/>
    <property type="evidence" value="ECO:0007669"/>
    <property type="project" value="UniProtKB-KW"/>
</dbReference>
<dbReference type="AlphaFoldDB" id="A0A7W9ZLE9"/>
<evidence type="ECO:0000313" key="1">
    <source>
        <dbReference type="EMBL" id="MBB6213667.1"/>
    </source>
</evidence>
<name>A0A7W9ZLE9_9SPIR</name>
<reference evidence="2 3" key="1">
    <citation type="submission" date="2020-08" db="EMBL/GenBank/DDBJ databases">
        <title>Genomic Encyclopedia of Type Strains, Phase IV (KMG-IV): sequencing the most valuable type-strain genomes for metagenomic binning, comparative biology and taxonomic classification.</title>
        <authorList>
            <person name="Goeker M."/>
        </authorList>
    </citation>
    <scope>NUCLEOTIDE SEQUENCE [LARGE SCALE GENOMIC DNA]</scope>
    <source>
        <strain evidence="2 3">DSM 17989</strain>
    </source>
</reference>
<gene>
    <name evidence="1" type="ORF">HNP67_001162</name>
    <name evidence="2" type="ORF">HNP67_001191</name>
</gene>
<keyword evidence="2" id="KW-0547">Nucleotide-binding</keyword>
<organism evidence="2 3">
    <name type="scientific">Borreliella californiensis</name>
    <dbReference type="NCBI Taxonomy" id="373543"/>
    <lineage>
        <taxon>Bacteria</taxon>
        <taxon>Pseudomonadati</taxon>
        <taxon>Spirochaetota</taxon>
        <taxon>Spirochaetia</taxon>
        <taxon>Spirochaetales</taxon>
        <taxon>Borreliaceae</taxon>
        <taxon>Borreliella</taxon>
    </lineage>
</organism>
<accession>A0A7W9ZLE9</accession>
<dbReference type="Proteomes" id="UP000536100">
    <property type="component" value="Unassembled WGS sequence"/>
</dbReference>
<keyword evidence="2" id="KW-0347">Helicase</keyword>
<evidence type="ECO:0000313" key="3">
    <source>
        <dbReference type="Proteomes" id="UP000536100"/>
    </source>
</evidence>
<protein>
    <submittedName>
        <fullName evidence="2">Replicative DNA helicase</fullName>
    </submittedName>
</protein>
<keyword evidence="2" id="KW-0067">ATP-binding</keyword>
<proteinExistence type="predicted"/>